<feature type="domain" description="2Fe-2S ferredoxin-type" evidence="3">
    <location>
        <begin position="34"/>
        <end position="64"/>
    </location>
</feature>
<dbReference type="GO" id="GO:0051537">
    <property type="term" value="F:2 iron, 2 sulfur cluster binding"/>
    <property type="evidence" value="ECO:0007669"/>
    <property type="project" value="UniProtKB-KW"/>
</dbReference>
<reference evidence="4 5" key="1">
    <citation type="submission" date="2019-05" db="EMBL/GenBank/DDBJ databases">
        <title>Another draft genome of Portunus trituberculatus and its Hox gene families provides insights of decapod evolution.</title>
        <authorList>
            <person name="Jeong J.-H."/>
            <person name="Song I."/>
            <person name="Kim S."/>
            <person name="Choi T."/>
            <person name="Kim D."/>
            <person name="Ryu S."/>
            <person name="Kim W."/>
        </authorList>
    </citation>
    <scope>NUCLEOTIDE SEQUENCE [LARGE SCALE GENOMIC DNA]</scope>
    <source>
        <tissue evidence="4">Muscle</tissue>
    </source>
</reference>
<evidence type="ECO:0000313" key="4">
    <source>
        <dbReference type="EMBL" id="MPC99534.1"/>
    </source>
</evidence>
<dbReference type="InterPro" id="IPR012675">
    <property type="entry name" value="Beta-grasp_dom_sf"/>
</dbReference>
<name>A0A5B7K4I2_PORTR</name>
<keyword evidence="1" id="KW-0479">Metal-binding</keyword>
<dbReference type="InterPro" id="IPR006058">
    <property type="entry name" value="2Fe2S_fd_BS"/>
</dbReference>
<dbReference type="EMBL" id="VSRR010118790">
    <property type="protein sequence ID" value="MPC99534.1"/>
    <property type="molecule type" value="Genomic_DNA"/>
</dbReference>
<comment type="caution">
    <text evidence="4">The sequence shown here is derived from an EMBL/GenBank/DDBJ whole genome shotgun (WGS) entry which is preliminary data.</text>
</comment>
<dbReference type="OrthoDB" id="8300278at2759"/>
<organism evidence="4 5">
    <name type="scientific">Portunus trituberculatus</name>
    <name type="common">Swimming crab</name>
    <name type="synonym">Neptunus trituberculatus</name>
    <dbReference type="NCBI Taxonomy" id="210409"/>
    <lineage>
        <taxon>Eukaryota</taxon>
        <taxon>Metazoa</taxon>
        <taxon>Ecdysozoa</taxon>
        <taxon>Arthropoda</taxon>
        <taxon>Crustacea</taxon>
        <taxon>Multicrustacea</taxon>
        <taxon>Malacostraca</taxon>
        <taxon>Eumalacostraca</taxon>
        <taxon>Eucarida</taxon>
        <taxon>Decapoda</taxon>
        <taxon>Pleocyemata</taxon>
        <taxon>Brachyura</taxon>
        <taxon>Eubrachyura</taxon>
        <taxon>Portunoidea</taxon>
        <taxon>Portunidae</taxon>
        <taxon>Portuninae</taxon>
        <taxon>Portunus</taxon>
    </lineage>
</organism>
<dbReference type="Proteomes" id="UP000324222">
    <property type="component" value="Unassembled WGS sequence"/>
</dbReference>
<dbReference type="PROSITE" id="PS00197">
    <property type="entry name" value="2FE2S_FER_1"/>
    <property type="match status" value="1"/>
</dbReference>
<dbReference type="InterPro" id="IPR001041">
    <property type="entry name" value="2Fe-2S_ferredoxin-type"/>
</dbReference>
<evidence type="ECO:0000313" key="5">
    <source>
        <dbReference type="Proteomes" id="UP000324222"/>
    </source>
</evidence>
<gene>
    <name evidence="4" type="ORF">E2C01_094954</name>
</gene>
<sequence length="98" mass="10463">MILKAVHVEEVQYGDGLAEIFSIIGPDVPPWTRLVDFIREVVQAPGTKALCREGGCGVCTVVATVPDRESPGHTKTFSVQAVSGGGGQCITYRFNTNI</sequence>
<dbReference type="AlphaFoldDB" id="A0A5B7K4I2"/>
<keyword evidence="5" id="KW-1185">Reference proteome</keyword>
<dbReference type="InterPro" id="IPR036010">
    <property type="entry name" value="2Fe-2S_ferredoxin-like_sf"/>
</dbReference>
<proteinExistence type="predicted"/>
<keyword evidence="1" id="KW-0001">2Fe-2S</keyword>
<dbReference type="Pfam" id="PF00111">
    <property type="entry name" value="Fer2"/>
    <property type="match status" value="1"/>
</dbReference>
<dbReference type="SUPFAM" id="SSF54292">
    <property type="entry name" value="2Fe-2S ferredoxin-like"/>
    <property type="match status" value="1"/>
</dbReference>
<keyword evidence="2" id="KW-0411">Iron-sulfur</keyword>
<evidence type="ECO:0000256" key="2">
    <source>
        <dbReference type="ARBA" id="ARBA00023014"/>
    </source>
</evidence>
<keyword evidence="1" id="KW-0408">Iron</keyword>
<dbReference type="Gene3D" id="3.10.20.30">
    <property type="match status" value="1"/>
</dbReference>
<evidence type="ECO:0000259" key="3">
    <source>
        <dbReference type="Pfam" id="PF00111"/>
    </source>
</evidence>
<accession>A0A5B7K4I2</accession>
<evidence type="ECO:0000256" key="1">
    <source>
        <dbReference type="ARBA" id="ARBA00022714"/>
    </source>
</evidence>
<protein>
    <recommendedName>
        <fullName evidence="3">2Fe-2S ferredoxin-type domain-containing protein</fullName>
    </recommendedName>
</protein>